<evidence type="ECO:0000259" key="2">
    <source>
        <dbReference type="Pfam" id="PF11250"/>
    </source>
</evidence>
<name>A0AA88R050_9ASTE</name>
<dbReference type="InterPro" id="IPR046431">
    <property type="entry name" value="FAF_dom"/>
</dbReference>
<dbReference type="EMBL" id="JAVXUO010002935">
    <property type="protein sequence ID" value="KAK2968155.1"/>
    <property type="molecule type" value="Genomic_DNA"/>
</dbReference>
<feature type="region of interest" description="Disordered" evidence="1">
    <location>
        <begin position="1"/>
        <end position="36"/>
    </location>
</feature>
<proteinExistence type="predicted"/>
<dbReference type="Proteomes" id="UP001187471">
    <property type="component" value="Unassembled WGS sequence"/>
</dbReference>
<feature type="compositionally biased region" description="Low complexity" evidence="1">
    <location>
        <begin position="1"/>
        <end position="10"/>
    </location>
</feature>
<reference evidence="3" key="1">
    <citation type="submission" date="2022-12" db="EMBL/GenBank/DDBJ databases">
        <title>Draft genome assemblies for two species of Escallonia (Escalloniales).</title>
        <authorList>
            <person name="Chanderbali A."/>
            <person name="Dervinis C."/>
            <person name="Anghel I."/>
            <person name="Soltis D."/>
            <person name="Soltis P."/>
            <person name="Zapata F."/>
        </authorList>
    </citation>
    <scope>NUCLEOTIDE SEQUENCE</scope>
    <source>
        <strain evidence="3">UCBG92.1500</strain>
        <tissue evidence="3">Leaf</tissue>
    </source>
</reference>
<dbReference type="AlphaFoldDB" id="A0AA88R050"/>
<comment type="caution">
    <text evidence="3">The sequence shown here is derived from an EMBL/GenBank/DDBJ whole genome shotgun (WGS) entry which is preliminary data.</text>
</comment>
<organism evidence="3 4">
    <name type="scientific">Escallonia rubra</name>
    <dbReference type="NCBI Taxonomy" id="112253"/>
    <lineage>
        <taxon>Eukaryota</taxon>
        <taxon>Viridiplantae</taxon>
        <taxon>Streptophyta</taxon>
        <taxon>Embryophyta</taxon>
        <taxon>Tracheophyta</taxon>
        <taxon>Spermatophyta</taxon>
        <taxon>Magnoliopsida</taxon>
        <taxon>eudicotyledons</taxon>
        <taxon>Gunneridae</taxon>
        <taxon>Pentapetalae</taxon>
        <taxon>asterids</taxon>
        <taxon>campanulids</taxon>
        <taxon>Escalloniales</taxon>
        <taxon>Escalloniaceae</taxon>
        <taxon>Escallonia</taxon>
    </lineage>
</organism>
<gene>
    <name evidence="3" type="ORF">RJ640_018248</name>
</gene>
<evidence type="ECO:0000256" key="1">
    <source>
        <dbReference type="SAM" id="MobiDB-lite"/>
    </source>
</evidence>
<feature type="domain" description="FAF" evidence="2">
    <location>
        <begin position="110"/>
        <end position="163"/>
    </location>
</feature>
<evidence type="ECO:0000313" key="3">
    <source>
        <dbReference type="EMBL" id="KAK2968155.1"/>
    </source>
</evidence>
<keyword evidence="4" id="KW-1185">Reference proteome</keyword>
<protein>
    <recommendedName>
        <fullName evidence="2">FAF domain-containing protein</fullName>
    </recommendedName>
</protein>
<accession>A0AA88R050</accession>
<dbReference type="Pfam" id="PF11250">
    <property type="entry name" value="FAF"/>
    <property type="match status" value="1"/>
</dbReference>
<sequence>MASSSFSSLKDLLKDPKPPKSKLHDSSTSSQTRGNPYVTEMFGELYFKGSPSPLPTSDLFPTTPLNSSRRTTNTPLNAKDEKKEKLTFQRLPKLVSADDCMYANCEERLFPKPISCLKQHKNGEPFVYLKRDKDLGSFVLEEINIRRKGVMCASRGNGRLKMNVTEDVAEEEVSNGAHLPLVIKEARNSIEVQY</sequence>
<evidence type="ECO:0000313" key="4">
    <source>
        <dbReference type="Proteomes" id="UP001187471"/>
    </source>
</evidence>
<feature type="compositionally biased region" description="Basic and acidic residues" evidence="1">
    <location>
        <begin position="11"/>
        <end position="25"/>
    </location>
</feature>